<evidence type="ECO:0000313" key="3">
    <source>
        <dbReference type="Proteomes" id="UP000829194"/>
    </source>
</evidence>
<dbReference type="Proteomes" id="UP000829194">
    <property type="component" value="Chromosome"/>
</dbReference>
<feature type="domain" description="Phasin" evidence="1">
    <location>
        <begin position="7"/>
        <end position="109"/>
    </location>
</feature>
<dbReference type="Pfam" id="PF09361">
    <property type="entry name" value="Phasin_2"/>
    <property type="match status" value="1"/>
</dbReference>
<evidence type="ECO:0000259" key="1">
    <source>
        <dbReference type="Pfam" id="PF09361"/>
    </source>
</evidence>
<name>A0ABY3XFE5_9GAMM</name>
<proteinExistence type="predicted"/>
<gene>
    <name evidence="2" type="ORF">MOV92_03475</name>
</gene>
<sequence length="136" mass="14566">MYQQFNEQFAAATRQFADTAAQVNRLALDNAEAVFGLQIAAIEERVNATFAFFGEAAEARDAEAFKTLWPKGVQIARENVERAVSTGQEAFGRTLKANEAIAELAKSQIETTAKATQANVEKAAKAATKATAAPAK</sequence>
<reference evidence="2 3" key="1">
    <citation type="submission" date="2022-03" db="EMBL/GenBank/DDBJ databases">
        <title>Complete genome sequence of Lysobacter capsici VKM B-2533 and Lysobacter gummosus 10.1.1, promising sources of lytic agents.</title>
        <authorList>
            <person name="Tarlachkov S.V."/>
            <person name="Kudryakova I.V."/>
            <person name="Afoshin A.S."/>
            <person name="Leontyevskaya E.A."/>
            <person name="Leontyevskaya N.V."/>
        </authorList>
    </citation>
    <scope>NUCLEOTIDE SEQUENCE [LARGE SCALE GENOMIC DNA]</scope>
    <source>
        <strain evidence="2 3">10.1.1</strain>
    </source>
</reference>
<dbReference type="EMBL" id="CP093547">
    <property type="protein sequence ID" value="UNP30356.1"/>
    <property type="molecule type" value="Genomic_DNA"/>
</dbReference>
<organism evidence="2 3">
    <name type="scientific">Lysobacter gummosus</name>
    <dbReference type="NCBI Taxonomy" id="262324"/>
    <lineage>
        <taxon>Bacteria</taxon>
        <taxon>Pseudomonadati</taxon>
        <taxon>Pseudomonadota</taxon>
        <taxon>Gammaproteobacteria</taxon>
        <taxon>Lysobacterales</taxon>
        <taxon>Lysobacteraceae</taxon>
        <taxon>Lysobacter</taxon>
    </lineage>
</organism>
<protein>
    <submittedName>
        <fullName evidence="2">Phasin family protein</fullName>
    </submittedName>
</protein>
<dbReference type="RefSeq" id="WP_057941595.1">
    <property type="nucleotide sequence ID" value="NZ_CP011131.1"/>
</dbReference>
<dbReference type="InterPro" id="IPR018968">
    <property type="entry name" value="Phasin"/>
</dbReference>
<evidence type="ECO:0000313" key="2">
    <source>
        <dbReference type="EMBL" id="UNP30356.1"/>
    </source>
</evidence>
<keyword evidence="3" id="KW-1185">Reference proteome</keyword>
<accession>A0ABY3XFE5</accession>